<keyword evidence="2 5" id="KW-0812">Transmembrane</keyword>
<organism evidence="7 8">
    <name type="scientific">Rufibacter hautae</name>
    <dbReference type="NCBI Taxonomy" id="2595005"/>
    <lineage>
        <taxon>Bacteria</taxon>
        <taxon>Pseudomonadati</taxon>
        <taxon>Bacteroidota</taxon>
        <taxon>Cytophagia</taxon>
        <taxon>Cytophagales</taxon>
        <taxon>Hymenobacteraceae</taxon>
        <taxon>Rufibacter</taxon>
    </lineage>
</organism>
<dbReference type="Pfam" id="PF04116">
    <property type="entry name" value="FA_hydroxylase"/>
    <property type="match status" value="1"/>
</dbReference>
<feature type="domain" description="Fatty acid hydroxylase" evidence="6">
    <location>
        <begin position="94"/>
        <end position="230"/>
    </location>
</feature>
<dbReference type="AlphaFoldDB" id="A0A5B6T9Y8"/>
<evidence type="ECO:0000256" key="5">
    <source>
        <dbReference type="SAM" id="Phobius"/>
    </source>
</evidence>
<evidence type="ECO:0000256" key="2">
    <source>
        <dbReference type="ARBA" id="ARBA00022692"/>
    </source>
</evidence>
<proteinExistence type="predicted"/>
<evidence type="ECO:0000256" key="1">
    <source>
        <dbReference type="ARBA" id="ARBA00004370"/>
    </source>
</evidence>
<evidence type="ECO:0000313" key="8">
    <source>
        <dbReference type="Proteomes" id="UP000324133"/>
    </source>
</evidence>
<feature type="transmembrane region" description="Helical" evidence="5">
    <location>
        <begin position="48"/>
        <end position="73"/>
    </location>
</feature>
<dbReference type="RefSeq" id="WP_149092313.1">
    <property type="nucleotide sequence ID" value="NZ_VKKY01000003.1"/>
</dbReference>
<evidence type="ECO:0000313" key="7">
    <source>
        <dbReference type="EMBL" id="KAA3436370.1"/>
    </source>
</evidence>
<dbReference type="InterPro" id="IPR006694">
    <property type="entry name" value="Fatty_acid_hydroxylase"/>
</dbReference>
<name>A0A5B6T9Y8_9BACT</name>
<dbReference type="PANTHER" id="PTHR11863">
    <property type="entry name" value="STEROL DESATURASE"/>
    <property type="match status" value="1"/>
</dbReference>
<gene>
    <name evidence="7" type="ORF">FOA19_18420</name>
</gene>
<dbReference type="EMBL" id="VKKY01000003">
    <property type="protein sequence ID" value="KAA3436370.1"/>
    <property type="molecule type" value="Genomic_DNA"/>
</dbReference>
<protein>
    <submittedName>
        <fullName evidence="7">Sterol desaturase family protein</fullName>
    </submittedName>
</protein>
<feature type="transmembrane region" description="Helical" evidence="5">
    <location>
        <begin position="6"/>
        <end position="27"/>
    </location>
</feature>
<reference evidence="7 8" key="1">
    <citation type="submission" date="2019-07" db="EMBL/GenBank/DDBJ databases">
        <title>Rufibacter sp. nov., isolated from lake sediment.</title>
        <authorList>
            <person name="Qu J.-H."/>
        </authorList>
    </citation>
    <scope>NUCLEOTIDE SEQUENCE [LARGE SCALE GENOMIC DNA]</scope>
    <source>
        <strain evidence="7 8">NBS58-1</strain>
    </source>
</reference>
<keyword evidence="3 5" id="KW-1133">Transmembrane helix</keyword>
<sequence length="291" mass="33287">MKKEDAFSLFQKVGMPVLGGWALFLFWKETTRALRSRKQPRTDRLVMNGKVAATAAVGLRLMLIPALVGAATYTQKRQIGLLPRLPLPQSLKTLVAFLLLDYGNYLWHTLNHRFSVLWRFHNVHHTDLDLDITTAWRFHLGEVAISALYRGGVAGLVGTTPGTVLLYELFYEGATAFHHSNWQLPYQVEKALSKVVVTPRMHGIHHSIVLRETNSNYSVVFSFWDRLHQTLRLNVPQQEITIGVPAYQEAEELTYANLLRLPFTSIRSWKLPSGEEPDRPHIKRPIFELAR</sequence>
<accession>A0A5B6T9Y8</accession>
<dbReference type="GO" id="GO:0008610">
    <property type="term" value="P:lipid biosynthetic process"/>
    <property type="evidence" value="ECO:0007669"/>
    <property type="project" value="InterPro"/>
</dbReference>
<keyword evidence="4 5" id="KW-0472">Membrane</keyword>
<evidence type="ECO:0000256" key="3">
    <source>
        <dbReference type="ARBA" id="ARBA00022989"/>
    </source>
</evidence>
<dbReference type="InterPro" id="IPR050307">
    <property type="entry name" value="Sterol_Desaturase_Related"/>
</dbReference>
<comment type="subcellular location">
    <subcellularLocation>
        <location evidence="1">Membrane</location>
    </subcellularLocation>
</comment>
<dbReference type="GO" id="GO:0005506">
    <property type="term" value="F:iron ion binding"/>
    <property type="evidence" value="ECO:0007669"/>
    <property type="project" value="InterPro"/>
</dbReference>
<dbReference type="GO" id="GO:0016020">
    <property type="term" value="C:membrane"/>
    <property type="evidence" value="ECO:0007669"/>
    <property type="project" value="UniProtKB-SubCell"/>
</dbReference>
<dbReference type="OrthoDB" id="9770329at2"/>
<dbReference type="GO" id="GO:0016491">
    <property type="term" value="F:oxidoreductase activity"/>
    <property type="evidence" value="ECO:0007669"/>
    <property type="project" value="InterPro"/>
</dbReference>
<keyword evidence="8" id="KW-1185">Reference proteome</keyword>
<comment type="caution">
    <text evidence="7">The sequence shown here is derived from an EMBL/GenBank/DDBJ whole genome shotgun (WGS) entry which is preliminary data.</text>
</comment>
<evidence type="ECO:0000259" key="6">
    <source>
        <dbReference type="Pfam" id="PF04116"/>
    </source>
</evidence>
<dbReference type="Proteomes" id="UP000324133">
    <property type="component" value="Unassembled WGS sequence"/>
</dbReference>
<evidence type="ECO:0000256" key="4">
    <source>
        <dbReference type="ARBA" id="ARBA00023136"/>
    </source>
</evidence>